<dbReference type="InterPro" id="IPR050311">
    <property type="entry name" value="ORC1/CDC6"/>
</dbReference>
<evidence type="ECO:0000259" key="2">
    <source>
        <dbReference type="SMART" id="SM00382"/>
    </source>
</evidence>
<dbReference type="GO" id="GO:0033314">
    <property type="term" value="P:mitotic DNA replication checkpoint signaling"/>
    <property type="evidence" value="ECO:0007669"/>
    <property type="project" value="TreeGrafter"/>
</dbReference>
<dbReference type="InterPro" id="IPR003593">
    <property type="entry name" value="AAA+_ATPase"/>
</dbReference>
<dbReference type="GO" id="GO:0006270">
    <property type="term" value="P:DNA replication initiation"/>
    <property type="evidence" value="ECO:0007669"/>
    <property type="project" value="TreeGrafter"/>
</dbReference>
<dbReference type="PANTHER" id="PTHR10763">
    <property type="entry name" value="CELL DIVISION CONTROL PROTEIN 6-RELATED"/>
    <property type="match status" value="1"/>
</dbReference>
<dbReference type="GO" id="GO:0016887">
    <property type="term" value="F:ATP hydrolysis activity"/>
    <property type="evidence" value="ECO:0007669"/>
    <property type="project" value="InterPro"/>
</dbReference>
<dbReference type="SUPFAM" id="SSF52540">
    <property type="entry name" value="P-loop containing nucleoside triphosphate hydrolases"/>
    <property type="match status" value="1"/>
</dbReference>
<dbReference type="SMART" id="SM00382">
    <property type="entry name" value="AAA"/>
    <property type="match status" value="1"/>
</dbReference>
<dbReference type="GO" id="GO:0005524">
    <property type="term" value="F:ATP binding"/>
    <property type="evidence" value="ECO:0007669"/>
    <property type="project" value="InterPro"/>
</dbReference>
<dbReference type="Gene3D" id="3.40.50.300">
    <property type="entry name" value="P-loop containing nucleotide triphosphate hydrolases"/>
    <property type="match status" value="1"/>
</dbReference>
<dbReference type="STRING" id="578461.R0LZF8"/>
<organism evidence="3 4">
    <name type="scientific">Nosema bombycis (strain CQ1 / CVCC 102059)</name>
    <name type="common">Microsporidian parasite</name>
    <name type="synonym">Pebrine of silkworm</name>
    <dbReference type="NCBI Taxonomy" id="578461"/>
    <lineage>
        <taxon>Eukaryota</taxon>
        <taxon>Fungi</taxon>
        <taxon>Fungi incertae sedis</taxon>
        <taxon>Microsporidia</taxon>
        <taxon>Nosematidae</taxon>
        <taxon>Nosema</taxon>
    </lineage>
</organism>
<dbReference type="VEuPathDB" id="MicrosporidiaDB:NBO_1465g0002"/>
<dbReference type="InterPro" id="IPR027417">
    <property type="entry name" value="P-loop_NTPase"/>
</dbReference>
<dbReference type="PANTHER" id="PTHR10763:SF26">
    <property type="entry name" value="CELL DIVISION CONTROL PROTEIN 6 HOMOLOG"/>
    <property type="match status" value="1"/>
</dbReference>
<feature type="domain" description="AAA+ ATPase" evidence="2">
    <location>
        <begin position="25"/>
        <end position="168"/>
    </location>
</feature>
<keyword evidence="4" id="KW-1185">Reference proteome</keyword>
<dbReference type="OMA" id="MENNEDP"/>
<evidence type="ECO:0000313" key="4">
    <source>
        <dbReference type="Proteomes" id="UP000016927"/>
    </source>
</evidence>
<dbReference type="EMBL" id="KB910372">
    <property type="protein sequence ID" value="EOB11194.1"/>
    <property type="molecule type" value="Genomic_DNA"/>
</dbReference>
<dbReference type="HOGENOM" id="CLU_012774_5_0_1"/>
<dbReference type="CDD" id="cd00009">
    <property type="entry name" value="AAA"/>
    <property type="match status" value="1"/>
</dbReference>
<dbReference type="OrthoDB" id="1926878at2759"/>
<dbReference type="AlphaFoldDB" id="R0LZF8"/>
<dbReference type="Proteomes" id="UP000016927">
    <property type="component" value="Unassembled WGS sequence"/>
</dbReference>
<accession>R0LZF8</accession>
<gene>
    <name evidence="3" type="primary">ORC1</name>
    <name evidence="3" type="ORF">NBO_1465g0002</name>
</gene>
<dbReference type="InterPro" id="IPR003959">
    <property type="entry name" value="ATPase_AAA_core"/>
</dbReference>
<evidence type="ECO:0000256" key="1">
    <source>
        <dbReference type="ARBA" id="ARBA00022705"/>
    </source>
</evidence>
<proteinExistence type="predicted"/>
<evidence type="ECO:0000313" key="3">
    <source>
        <dbReference type="EMBL" id="EOB11194.1"/>
    </source>
</evidence>
<sequence>MPVQGREKEYKTLKSYISKFMNDGISSSLYISGVPGSGKTFTLKNVLEDMKIDFYYLNVAYIKKKSMVYSELFEILKCNKVFEYTPIATLREHFSSCSNPHIVILDEIDLLIDRQQELLYNIFDLPHLENSKILLFLISNTSNLPEKMFESKIISRIGTNRLNFKPYTHTQISKIISKVKIDKTTTEIISRKIGSVSGDLRKAINVTKKIEDKFETLNNALENIYQPLSTKFLKLLSFYQKLILYVIVEYKEDKYSSIYESHKVICNAKDIECLNWFEFEDVMELLKTYKIINFGSSKLKVVLNIFSEDLEKALSKDEVYNSFSYKLT</sequence>
<name>R0LZF8_NOSB1</name>
<dbReference type="Pfam" id="PF00004">
    <property type="entry name" value="AAA"/>
    <property type="match status" value="1"/>
</dbReference>
<protein>
    <submittedName>
        <fullName evidence="3">Origin recognition complex subunit 1</fullName>
    </submittedName>
</protein>
<dbReference type="GO" id="GO:0003688">
    <property type="term" value="F:DNA replication origin binding"/>
    <property type="evidence" value="ECO:0007669"/>
    <property type="project" value="TreeGrafter"/>
</dbReference>
<keyword evidence="1" id="KW-0235">DNA replication</keyword>
<reference evidence="3 4" key="1">
    <citation type="journal article" date="2013" name="BMC Genomics">
        <title>Comparative genomics of parasitic silkworm microsporidia reveal an association between genome expansion and host adaptation.</title>
        <authorList>
            <person name="Pan G."/>
            <person name="Xu J."/>
            <person name="Li T."/>
            <person name="Xia Q."/>
            <person name="Liu S.L."/>
            <person name="Zhang G."/>
            <person name="Li S."/>
            <person name="Li C."/>
            <person name="Liu H."/>
            <person name="Yang L."/>
            <person name="Liu T."/>
            <person name="Zhang X."/>
            <person name="Wu Z."/>
            <person name="Fan W."/>
            <person name="Dang X."/>
            <person name="Xiang H."/>
            <person name="Tao M."/>
            <person name="Li Y."/>
            <person name="Hu J."/>
            <person name="Li Z."/>
            <person name="Lin L."/>
            <person name="Luo J."/>
            <person name="Geng L."/>
            <person name="Wang L."/>
            <person name="Long M."/>
            <person name="Wan Y."/>
            <person name="He N."/>
            <person name="Zhang Z."/>
            <person name="Lu C."/>
            <person name="Keeling P.J."/>
            <person name="Wang J."/>
            <person name="Xiang Z."/>
            <person name="Zhou Z."/>
        </authorList>
    </citation>
    <scope>NUCLEOTIDE SEQUENCE [LARGE SCALE GENOMIC DNA]</scope>
    <source>
        <strain evidence="4">CQ1 / CVCC 102059</strain>
    </source>
</reference>